<dbReference type="AlphaFoldDB" id="A0AAV4BVF8"/>
<reference evidence="2 3" key="1">
    <citation type="journal article" date="2021" name="Elife">
        <title>Chloroplast acquisition without the gene transfer in kleptoplastic sea slugs, Plakobranchus ocellatus.</title>
        <authorList>
            <person name="Maeda T."/>
            <person name="Takahashi S."/>
            <person name="Yoshida T."/>
            <person name="Shimamura S."/>
            <person name="Takaki Y."/>
            <person name="Nagai Y."/>
            <person name="Toyoda A."/>
            <person name="Suzuki Y."/>
            <person name="Arimoto A."/>
            <person name="Ishii H."/>
            <person name="Satoh N."/>
            <person name="Nishiyama T."/>
            <person name="Hasebe M."/>
            <person name="Maruyama T."/>
            <person name="Minagawa J."/>
            <person name="Obokata J."/>
            <person name="Shigenobu S."/>
        </authorList>
    </citation>
    <scope>NUCLEOTIDE SEQUENCE [LARGE SCALE GENOMIC DNA]</scope>
</reference>
<gene>
    <name evidence="2" type="ORF">PoB_005100600</name>
</gene>
<dbReference type="InterPro" id="IPR049012">
    <property type="entry name" value="Mutator_transp_dom"/>
</dbReference>
<dbReference type="Proteomes" id="UP000735302">
    <property type="component" value="Unassembled WGS sequence"/>
</dbReference>
<dbReference type="EMBL" id="BLXT01005617">
    <property type="protein sequence ID" value="GFO24501.1"/>
    <property type="molecule type" value="Genomic_DNA"/>
</dbReference>
<evidence type="ECO:0000313" key="3">
    <source>
        <dbReference type="Proteomes" id="UP000735302"/>
    </source>
</evidence>
<name>A0AAV4BVF8_9GAST</name>
<proteinExistence type="predicted"/>
<sequence length="188" mass="20645">MKVQAYITYCENEHLPHSQLDFTLDVIDKILEETALLNPLPPAGGGQETHCDNGCSQQTAFPSCPTIQAENLKVNSVNRSRVDLEMFCGVMDLPSPVGDSSFNLINQTMLKAAETIQDKSMANTAKNEFILADQDEDDVHLNEDVSVDGMWMMRGRSSKIGVTTVMGCETGKVLATNALSKIYKSCEH</sequence>
<comment type="caution">
    <text evidence="2">The sequence shown here is derived from an EMBL/GenBank/DDBJ whole genome shotgun (WGS) entry which is preliminary data.</text>
</comment>
<evidence type="ECO:0000313" key="2">
    <source>
        <dbReference type="EMBL" id="GFO24501.1"/>
    </source>
</evidence>
<accession>A0AAV4BVF8</accession>
<organism evidence="2 3">
    <name type="scientific">Plakobranchus ocellatus</name>
    <dbReference type="NCBI Taxonomy" id="259542"/>
    <lineage>
        <taxon>Eukaryota</taxon>
        <taxon>Metazoa</taxon>
        <taxon>Spiralia</taxon>
        <taxon>Lophotrochozoa</taxon>
        <taxon>Mollusca</taxon>
        <taxon>Gastropoda</taxon>
        <taxon>Heterobranchia</taxon>
        <taxon>Euthyneura</taxon>
        <taxon>Panpulmonata</taxon>
        <taxon>Sacoglossa</taxon>
        <taxon>Placobranchoidea</taxon>
        <taxon>Plakobranchidae</taxon>
        <taxon>Plakobranchus</taxon>
    </lineage>
</organism>
<protein>
    <recommendedName>
        <fullName evidence="1">Mutator-like transposase domain-containing protein</fullName>
    </recommendedName>
</protein>
<evidence type="ECO:0000259" key="1">
    <source>
        <dbReference type="Pfam" id="PF20700"/>
    </source>
</evidence>
<keyword evidence="3" id="KW-1185">Reference proteome</keyword>
<dbReference type="Pfam" id="PF20700">
    <property type="entry name" value="Mutator"/>
    <property type="match status" value="1"/>
</dbReference>
<feature type="domain" description="Mutator-like transposase" evidence="1">
    <location>
        <begin position="84"/>
        <end position="187"/>
    </location>
</feature>